<dbReference type="EMBL" id="LRBV02000008">
    <property type="status" value="NOT_ANNOTATED_CDS"/>
    <property type="molecule type" value="Genomic_DNA"/>
</dbReference>
<evidence type="ECO:0000256" key="2">
    <source>
        <dbReference type="ARBA" id="ARBA00022745"/>
    </source>
</evidence>
<reference evidence="9 10" key="1">
    <citation type="journal article" date="2016" name="G3 (Bethesda)">
        <title>First Draft Assembly and Annotation of the Genome of a California Endemic Oak Quercus lobata Nee (Fagaceae).</title>
        <authorList>
            <person name="Sork V.L."/>
            <person name="Fitz-Gibbon S.T."/>
            <person name="Puiu D."/>
            <person name="Crepeau M."/>
            <person name="Gugger P.F."/>
            <person name="Sherman R."/>
            <person name="Stevens K."/>
            <person name="Langley C.H."/>
            <person name="Pellegrini M."/>
            <person name="Salzberg S.L."/>
        </authorList>
    </citation>
    <scope>NUCLEOTIDE SEQUENCE [LARGE SCALE GENOMIC DNA]</scope>
    <source>
        <strain evidence="9 10">cv. SW786</strain>
    </source>
</reference>
<evidence type="ECO:0000313" key="10">
    <source>
        <dbReference type="Proteomes" id="UP000594261"/>
    </source>
</evidence>
<comment type="subcellular location">
    <subcellularLocation>
        <location evidence="1">Nucleus</location>
    </subcellularLocation>
</comment>
<dbReference type="PANTHER" id="PTHR31677:SF252">
    <property type="entry name" value="ETHYLENE-RESPONSIVE TRANSCRIPTION FACTOR 3"/>
    <property type="match status" value="1"/>
</dbReference>
<feature type="compositionally biased region" description="Polar residues" evidence="7">
    <location>
        <begin position="144"/>
        <end position="155"/>
    </location>
</feature>
<feature type="compositionally biased region" description="Basic and acidic residues" evidence="7">
    <location>
        <begin position="118"/>
        <end position="137"/>
    </location>
</feature>
<accession>A0A7N2M8V3</accession>
<keyword evidence="4" id="KW-0238">DNA-binding</keyword>
<name>A0A7N2M8V3_QUELO</name>
<keyword evidence="2" id="KW-0936">Ethylene signaling pathway</keyword>
<feature type="domain" description="AP2/ERF" evidence="8">
    <location>
        <begin position="29"/>
        <end position="86"/>
    </location>
</feature>
<dbReference type="InterPro" id="IPR036955">
    <property type="entry name" value="AP2/ERF_dom_sf"/>
</dbReference>
<dbReference type="Gene3D" id="3.30.730.10">
    <property type="entry name" value="AP2/ERF domain"/>
    <property type="match status" value="1"/>
</dbReference>
<feature type="region of interest" description="Disordered" evidence="7">
    <location>
        <begin position="1"/>
        <end position="32"/>
    </location>
</feature>
<evidence type="ECO:0000256" key="5">
    <source>
        <dbReference type="ARBA" id="ARBA00023163"/>
    </source>
</evidence>
<evidence type="ECO:0000259" key="8">
    <source>
        <dbReference type="PROSITE" id="PS51032"/>
    </source>
</evidence>
<dbReference type="OMA" id="NQVDPFM"/>
<dbReference type="PANTHER" id="PTHR31677">
    <property type="entry name" value="AP2 DOMAIN CLASS TRANSCRIPTION FACTOR"/>
    <property type="match status" value="1"/>
</dbReference>
<dbReference type="Pfam" id="PF00847">
    <property type="entry name" value="AP2"/>
    <property type="match status" value="1"/>
</dbReference>
<keyword evidence="3" id="KW-0805">Transcription regulation</keyword>
<protein>
    <recommendedName>
        <fullName evidence="8">AP2/ERF domain-containing protein</fullName>
    </recommendedName>
</protein>
<feature type="compositionally biased region" description="Low complexity" evidence="7">
    <location>
        <begin position="197"/>
        <end position="217"/>
    </location>
</feature>
<evidence type="ECO:0000256" key="3">
    <source>
        <dbReference type="ARBA" id="ARBA00023015"/>
    </source>
</evidence>
<keyword evidence="5" id="KW-0804">Transcription</keyword>
<feature type="compositionally biased region" description="Low complexity" evidence="7">
    <location>
        <begin position="7"/>
        <end position="23"/>
    </location>
</feature>
<feature type="compositionally biased region" description="Polar residues" evidence="7">
    <location>
        <begin position="85"/>
        <end position="95"/>
    </location>
</feature>
<reference evidence="9" key="2">
    <citation type="submission" date="2021-01" db="UniProtKB">
        <authorList>
            <consortium name="EnsemblPlants"/>
        </authorList>
    </citation>
    <scope>IDENTIFICATION</scope>
</reference>
<organism evidence="9 10">
    <name type="scientific">Quercus lobata</name>
    <name type="common">Valley oak</name>
    <dbReference type="NCBI Taxonomy" id="97700"/>
    <lineage>
        <taxon>Eukaryota</taxon>
        <taxon>Viridiplantae</taxon>
        <taxon>Streptophyta</taxon>
        <taxon>Embryophyta</taxon>
        <taxon>Tracheophyta</taxon>
        <taxon>Spermatophyta</taxon>
        <taxon>Magnoliopsida</taxon>
        <taxon>eudicotyledons</taxon>
        <taxon>Gunneridae</taxon>
        <taxon>Pentapetalae</taxon>
        <taxon>rosids</taxon>
        <taxon>fabids</taxon>
        <taxon>Fagales</taxon>
        <taxon>Fagaceae</taxon>
        <taxon>Quercus</taxon>
    </lineage>
</organism>
<dbReference type="PROSITE" id="PS51032">
    <property type="entry name" value="AP2_ERF"/>
    <property type="match status" value="1"/>
</dbReference>
<dbReference type="GO" id="GO:0003677">
    <property type="term" value="F:DNA binding"/>
    <property type="evidence" value="ECO:0007669"/>
    <property type="project" value="UniProtKB-KW"/>
</dbReference>
<dbReference type="InterPro" id="IPR001471">
    <property type="entry name" value="AP2/ERF_dom"/>
</dbReference>
<evidence type="ECO:0000256" key="1">
    <source>
        <dbReference type="ARBA" id="ARBA00004123"/>
    </source>
</evidence>
<sequence>MKRGRGAAANKTPAPAAVAAAPTAEKEQRYRGVRKRPWGRFAAEIRDPWKKTRVWLGTFDSAEDAARAYDAAARRLRGPKAKTNFPLSSSSSPNIHHQQQQQQQHLNRTANYGGPPFLDHHRFYDNDDGNDEQHQRMVIDPQRPTCSGMSSTVESFSGPRPTPQKAPRPMETVMDRRKRHHPRTPPVVPEDCHSDCDSSSSVIDGNNNNNINGNNGNDNDDNDIASSSYSNLLCRKTPLPFDLNLPPLDLDHDVDFVGDDLNCTTALCL</sequence>
<dbReference type="AlphaFoldDB" id="A0A7N2M8V3"/>
<evidence type="ECO:0000256" key="4">
    <source>
        <dbReference type="ARBA" id="ARBA00023125"/>
    </source>
</evidence>
<dbReference type="PRINTS" id="PR00367">
    <property type="entry name" value="ETHRSPELEMNT"/>
</dbReference>
<dbReference type="FunCoup" id="A0A7N2M8V3">
    <property type="interactions" value="2031"/>
</dbReference>
<evidence type="ECO:0000256" key="6">
    <source>
        <dbReference type="ARBA" id="ARBA00023242"/>
    </source>
</evidence>
<dbReference type="GO" id="GO:0009873">
    <property type="term" value="P:ethylene-activated signaling pathway"/>
    <property type="evidence" value="ECO:0007669"/>
    <property type="project" value="UniProtKB-KW"/>
</dbReference>
<feature type="region of interest" description="Disordered" evidence="7">
    <location>
        <begin position="77"/>
        <end position="223"/>
    </location>
</feature>
<dbReference type="Proteomes" id="UP000594261">
    <property type="component" value="Chromosome 8"/>
</dbReference>
<dbReference type="Gramene" id="QL08p007306:mrna">
    <property type="protein sequence ID" value="QL08p007306:mrna:CDS:1"/>
    <property type="gene ID" value="QL08p007306"/>
</dbReference>
<dbReference type="GO" id="GO:0005634">
    <property type="term" value="C:nucleus"/>
    <property type="evidence" value="ECO:0007669"/>
    <property type="project" value="UniProtKB-SubCell"/>
</dbReference>
<dbReference type="EnsemblPlants" id="QL08p007306:mrna">
    <property type="protein sequence ID" value="QL08p007306:mrna:CDS:1"/>
    <property type="gene ID" value="QL08p007306"/>
</dbReference>
<dbReference type="FunFam" id="3.30.730.10:FF:000001">
    <property type="entry name" value="Ethylene-responsive transcription factor 2"/>
    <property type="match status" value="1"/>
</dbReference>
<dbReference type="InParanoid" id="A0A7N2M8V3"/>
<dbReference type="CDD" id="cd00018">
    <property type="entry name" value="AP2"/>
    <property type="match status" value="1"/>
</dbReference>
<proteinExistence type="predicted"/>
<dbReference type="GO" id="GO:0003700">
    <property type="term" value="F:DNA-binding transcription factor activity"/>
    <property type="evidence" value="ECO:0007669"/>
    <property type="project" value="InterPro"/>
</dbReference>
<keyword evidence="10" id="KW-1185">Reference proteome</keyword>
<evidence type="ECO:0000256" key="7">
    <source>
        <dbReference type="SAM" id="MobiDB-lite"/>
    </source>
</evidence>
<dbReference type="SUPFAM" id="SSF54171">
    <property type="entry name" value="DNA-binding domain"/>
    <property type="match status" value="1"/>
</dbReference>
<evidence type="ECO:0000313" key="9">
    <source>
        <dbReference type="EnsemblPlants" id="QL08p007306:mrna:CDS:1"/>
    </source>
</evidence>
<dbReference type="InterPro" id="IPR016177">
    <property type="entry name" value="DNA-bd_dom_sf"/>
</dbReference>
<feature type="compositionally biased region" description="Low complexity" evidence="7">
    <location>
        <begin position="96"/>
        <end position="105"/>
    </location>
</feature>
<dbReference type="SMART" id="SM00380">
    <property type="entry name" value="AP2"/>
    <property type="match status" value="1"/>
</dbReference>
<keyword evidence="6" id="KW-0539">Nucleus</keyword>